<reference evidence="1 2" key="1">
    <citation type="submission" date="2019-07" db="EMBL/GenBank/DDBJ databases">
        <title>Quadrisphaera sp. strain DD2A genome sequencing and assembly.</title>
        <authorList>
            <person name="Kim I."/>
        </authorList>
    </citation>
    <scope>NUCLEOTIDE SEQUENCE [LARGE SCALE GENOMIC DNA]</scope>
    <source>
        <strain evidence="1 2">DD2A</strain>
    </source>
</reference>
<dbReference type="EMBL" id="VKAC01000003">
    <property type="protein sequence ID" value="TXR57171.1"/>
    <property type="molecule type" value="Genomic_DNA"/>
</dbReference>
<organism evidence="1 2">
    <name type="scientific">Quadrisphaera setariae</name>
    <dbReference type="NCBI Taxonomy" id="2593304"/>
    <lineage>
        <taxon>Bacteria</taxon>
        <taxon>Bacillati</taxon>
        <taxon>Actinomycetota</taxon>
        <taxon>Actinomycetes</taxon>
        <taxon>Kineosporiales</taxon>
        <taxon>Kineosporiaceae</taxon>
        <taxon>Quadrisphaera</taxon>
    </lineage>
</organism>
<dbReference type="OrthoDB" id="5191973at2"/>
<proteinExistence type="predicted"/>
<keyword evidence="2" id="KW-1185">Reference proteome</keyword>
<gene>
    <name evidence="1" type="ORF">FMM08_06875</name>
</gene>
<evidence type="ECO:0000313" key="1">
    <source>
        <dbReference type="EMBL" id="TXR57171.1"/>
    </source>
</evidence>
<name>A0A5C8ZJ83_9ACTN</name>
<accession>A0A5C8ZJ83</accession>
<comment type="caution">
    <text evidence="1">The sequence shown here is derived from an EMBL/GenBank/DDBJ whole genome shotgun (WGS) entry which is preliminary data.</text>
</comment>
<protein>
    <submittedName>
        <fullName evidence="1">Uncharacterized protein</fullName>
    </submittedName>
</protein>
<dbReference type="AlphaFoldDB" id="A0A5C8ZJ83"/>
<dbReference type="Proteomes" id="UP000321234">
    <property type="component" value="Unassembled WGS sequence"/>
</dbReference>
<dbReference type="RefSeq" id="WP_139712143.1">
    <property type="nucleotide sequence ID" value="NZ_VKAC01000003.1"/>
</dbReference>
<evidence type="ECO:0000313" key="2">
    <source>
        <dbReference type="Proteomes" id="UP000321234"/>
    </source>
</evidence>
<sequence>MAGGSNRASTGLPAWLVAANESTRLAAEEALAQRRPQRRVHCWVHATGADHPGLVLEWRREGAGWMARVVWTTGGGDLVCTWLDAEQIEPV</sequence>